<evidence type="ECO:0000256" key="2">
    <source>
        <dbReference type="ARBA" id="ARBA00023026"/>
    </source>
</evidence>
<accession>A0A1L9WFH6</accession>
<keyword evidence="6" id="KW-1185">Reference proteome</keyword>
<evidence type="ECO:0000259" key="4">
    <source>
        <dbReference type="PROSITE" id="PS51782"/>
    </source>
</evidence>
<organism evidence="5 6">
    <name type="scientific">Aspergillus aculeatus (strain ATCC 16872 / CBS 172.66 / WB 5094)</name>
    <dbReference type="NCBI Taxonomy" id="690307"/>
    <lineage>
        <taxon>Eukaryota</taxon>
        <taxon>Fungi</taxon>
        <taxon>Dikarya</taxon>
        <taxon>Ascomycota</taxon>
        <taxon>Pezizomycotina</taxon>
        <taxon>Eurotiomycetes</taxon>
        <taxon>Eurotiomycetidae</taxon>
        <taxon>Eurotiales</taxon>
        <taxon>Aspergillaceae</taxon>
        <taxon>Aspergillus</taxon>
        <taxon>Aspergillus subgen. Circumdati</taxon>
    </lineage>
</organism>
<dbReference type="PANTHER" id="PTHR34997:SF1">
    <property type="entry name" value="PEPTIDOGLYCAN-BINDING LYSIN DOMAIN"/>
    <property type="match status" value="1"/>
</dbReference>
<dbReference type="InterPro" id="IPR036779">
    <property type="entry name" value="LysM_dom_sf"/>
</dbReference>
<dbReference type="SUPFAM" id="SSF54106">
    <property type="entry name" value="LysM domain"/>
    <property type="match status" value="3"/>
</dbReference>
<evidence type="ECO:0000256" key="3">
    <source>
        <dbReference type="SAM" id="SignalP"/>
    </source>
</evidence>
<sequence length="662" mass="71843">MNSLLSCFALIGFGQLSLATTLYNGAQKQLFSSNITDACDAASNTTIDCPENVIQYVTYPIQSVNWNSSWMNDLCTSECKSSLAALATAVDTNCKDTFIVDNQDWTFPYFMSHFEYKYDLICLADESTNEFCLDVEASWNITAMMLLDEASWPTYTNKCYYDASEGYWEYVVDVDGTCLSPFDFTFENASSMAGLGKMEALDYYVTRPDPIDDDNYGWQKFRYGLESPWGDVWEYGHHSLPFATSTDIINSNLTAQIWTNMQANCGWSNMTISPANDYSAYETADIILDTDPGPVTDVCPQTLNITGSMNMTCQEATVYFQVPSAGLMNLNNDLNCMTLINRTICAPLSCPISTVEIDNNIITVAEWVARYANFTLTQFLTWNPYIGLSIMANGDTVCSGPPGGAYVVPSATASVQTIYTTAATPTSPVPSGTTAECGLYYTVTSGDDCALICEAYSLTLDQFKLLNPSINATCGNLLAGDDYCVAPVNGTYVTTTTPTATISTTASFVTPPSATVTGTTSECYQYYEAQAGDGCDSIESKYGLTQAEFIALNTYIDSSCSNLWPGYSYCVAGIPLANISSSITATATTTTTTTTGEVTTPTPTQTGMVTGCTSFYKAQSGDGCWAIAVDHGITQAEFIEWNPDVGSDCSGLWPDYYYCVAV</sequence>
<dbReference type="PROSITE" id="PS51782">
    <property type="entry name" value="LYSM"/>
    <property type="match status" value="3"/>
</dbReference>
<dbReference type="AlphaFoldDB" id="A0A1L9WFH6"/>
<dbReference type="VEuPathDB" id="FungiDB:ASPACDRAFT_64844"/>
<feature type="domain" description="LysM" evidence="4">
    <location>
        <begin position="525"/>
        <end position="571"/>
    </location>
</feature>
<dbReference type="GO" id="GO:0008061">
    <property type="term" value="F:chitin binding"/>
    <property type="evidence" value="ECO:0007669"/>
    <property type="project" value="UniProtKB-KW"/>
</dbReference>
<dbReference type="CDD" id="cd00118">
    <property type="entry name" value="LysM"/>
    <property type="match status" value="3"/>
</dbReference>
<feature type="signal peptide" evidence="3">
    <location>
        <begin position="1"/>
        <end position="19"/>
    </location>
</feature>
<gene>
    <name evidence="5" type="ORF">ASPACDRAFT_64844</name>
</gene>
<dbReference type="OrthoDB" id="5985073at2759"/>
<keyword evidence="3" id="KW-0732">Signal</keyword>
<evidence type="ECO:0000256" key="1">
    <source>
        <dbReference type="ARBA" id="ARBA00022669"/>
    </source>
</evidence>
<feature type="chain" id="PRO_5013064118" description="LysM domain-containing protein" evidence="3">
    <location>
        <begin position="20"/>
        <end position="662"/>
    </location>
</feature>
<name>A0A1L9WFH6_ASPA1</name>
<dbReference type="Gene3D" id="3.10.350.10">
    <property type="entry name" value="LysM domain"/>
    <property type="match status" value="3"/>
</dbReference>
<dbReference type="STRING" id="690307.A0A1L9WFH6"/>
<evidence type="ECO:0000313" key="5">
    <source>
        <dbReference type="EMBL" id="OJJ94918.1"/>
    </source>
</evidence>
<dbReference type="EMBL" id="KV878992">
    <property type="protein sequence ID" value="OJJ94918.1"/>
    <property type="molecule type" value="Genomic_DNA"/>
</dbReference>
<reference evidence="6" key="1">
    <citation type="journal article" date="2017" name="Genome Biol.">
        <title>Comparative genomics reveals high biological diversity and specific adaptations in the industrially and medically important fungal genus Aspergillus.</title>
        <authorList>
            <person name="de Vries R.P."/>
            <person name="Riley R."/>
            <person name="Wiebenga A."/>
            <person name="Aguilar-Osorio G."/>
            <person name="Amillis S."/>
            <person name="Uchima C.A."/>
            <person name="Anderluh G."/>
            <person name="Asadollahi M."/>
            <person name="Askin M."/>
            <person name="Barry K."/>
            <person name="Battaglia E."/>
            <person name="Bayram O."/>
            <person name="Benocci T."/>
            <person name="Braus-Stromeyer S.A."/>
            <person name="Caldana C."/>
            <person name="Canovas D."/>
            <person name="Cerqueira G.C."/>
            <person name="Chen F."/>
            <person name="Chen W."/>
            <person name="Choi C."/>
            <person name="Clum A."/>
            <person name="Dos Santos R.A."/>
            <person name="Damasio A.R."/>
            <person name="Diallinas G."/>
            <person name="Emri T."/>
            <person name="Fekete E."/>
            <person name="Flipphi M."/>
            <person name="Freyberg S."/>
            <person name="Gallo A."/>
            <person name="Gournas C."/>
            <person name="Habgood R."/>
            <person name="Hainaut M."/>
            <person name="Harispe M.L."/>
            <person name="Henrissat B."/>
            <person name="Hilden K.S."/>
            <person name="Hope R."/>
            <person name="Hossain A."/>
            <person name="Karabika E."/>
            <person name="Karaffa L."/>
            <person name="Karanyi Z."/>
            <person name="Krasevec N."/>
            <person name="Kuo A."/>
            <person name="Kusch H."/>
            <person name="LaButti K."/>
            <person name="Lagendijk E.L."/>
            <person name="Lapidus A."/>
            <person name="Levasseur A."/>
            <person name="Lindquist E."/>
            <person name="Lipzen A."/>
            <person name="Logrieco A.F."/>
            <person name="MacCabe A."/>
            <person name="Maekelae M.R."/>
            <person name="Malavazi I."/>
            <person name="Melin P."/>
            <person name="Meyer V."/>
            <person name="Mielnichuk N."/>
            <person name="Miskei M."/>
            <person name="Molnar A.P."/>
            <person name="Mule G."/>
            <person name="Ngan C.Y."/>
            <person name="Orejas M."/>
            <person name="Orosz E."/>
            <person name="Ouedraogo J.P."/>
            <person name="Overkamp K.M."/>
            <person name="Park H.-S."/>
            <person name="Perrone G."/>
            <person name="Piumi F."/>
            <person name="Punt P.J."/>
            <person name="Ram A.F."/>
            <person name="Ramon A."/>
            <person name="Rauscher S."/>
            <person name="Record E."/>
            <person name="Riano-Pachon D.M."/>
            <person name="Robert V."/>
            <person name="Roehrig J."/>
            <person name="Ruller R."/>
            <person name="Salamov A."/>
            <person name="Salih N.S."/>
            <person name="Samson R.A."/>
            <person name="Sandor E."/>
            <person name="Sanguinetti M."/>
            <person name="Schuetze T."/>
            <person name="Sepcic K."/>
            <person name="Shelest E."/>
            <person name="Sherlock G."/>
            <person name="Sophianopoulou V."/>
            <person name="Squina F.M."/>
            <person name="Sun H."/>
            <person name="Susca A."/>
            <person name="Todd R.B."/>
            <person name="Tsang A."/>
            <person name="Unkles S.E."/>
            <person name="van de Wiele N."/>
            <person name="van Rossen-Uffink D."/>
            <person name="Oliveira J.V."/>
            <person name="Vesth T.C."/>
            <person name="Visser J."/>
            <person name="Yu J.-H."/>
            <person name="Zhou M."/>
            <person name="Andersen M.R."/>
            <person name="Archer D.B."/>
            <person name="Baker S.E."/>
            <person name="Benoit I."/>
            <person name="Brakhage A.A."/>
            <person name="Braus G.H."/>
            <person name="Fischer R."/>
            <person name="Frisvad J.C."/>
            <person name="Goldman G.H."/>
            <person name="Houbraken J."/>
            <person name="Oakley B."/>
            <person name="Pocsi I."/>
            <person name="Scazzocchio C."/>
            <person name="Seiboth B."/>
            <person name="vanKuyk P.A."/>
            <person name="Wortman J."/>
            <person name="Dyer P.S."/>
            <person name="Grigoriev I.V."/>
        </authorList>
    </citation>
    <scope>NUCLEOTIDE SEQUENCE [LARGE SCALE GENOMIC DNA]</scope>
    <source>
        <strain evidence="6">ATCC 16872 / CBS 172.66 / WB 5094</strain>
    </source>
</reference>
<dbReference type="OMA" id="EFIEWNP"/>
<keyword evidence="1" id="KW-0147">Chitin-binding</keyword>
<dbReference type="GeneID" id="30977856"/>
<feature type="domain" description="LysM" evidence="4">
    <location>
        <begin position="614"/>
        <end position="660"/>
    </location>
</feature>
<dbReference type="RefSeq" id="XP_020051258.1">
    <property type="nucleotide sequence ID" value="XM_020204042.1"/>
</dbReference>
<keyword evidence="2" id="KW-0843">Virulence</keyword>
<evidence type="ECO:0000313" key="6">
    <source>
        <dbReference type="Proteomes" id="UP000184546"/>
    </source>
</evidence>
<dbReference type="PANTHER" id="PTHR34997">
    <property type="entry name" value="AM15"/>
    <property type="match status" value="1"/>
</dbReference>
<proteinExistence type="predicted"/>
<dbReference type="Pfam" id="PF01476">
    <property type="entry name" value="LysM"/>
    <property type="match status" value="3"/>
</dbReference>
<protein>
    <recommendedName>
        <fullName evidence="4">LysM domain-containing protein</fullName>
    </recommendedName>
</protein>
<dbReference type="SMART" id="SM00257">
    <property type="entry name" value="LysM"/>
    <property type="match status" value="3"/>
</dbReference>
<dbReference type="InterPro" id="IPR018392">
    <property type="entry name" value="LysM"/>
</dbReference>
<dbReference type="InterPro" id="IPR052210">
    <property type="entry name" value="LysM1-like"/>
</dbReference>
<feature type="domain" description="LysM" evidence="4">
    <location>
        <begin position="439"/>
        <end position="485"/>
    </location>
</feature>
<dbReference type="Proteomes" id="UP000184546">
    <property type="component" value="Unassembled WGS sequence"/>
</dbReference>